<dbReference type="Pfam" id="PF01522">
    <property type="entry name" value="Polysacc_deac_1"/>
    <property type="match status" value="1"/>
</dbReference>
<dbReference type="InterPro" id="IPR051398">
    <property type="entry name" value="Polysacch_Deacetylase"/>
</dbReference>
<dbReference type="InterPro" id="IPR002509">
    <property type="entry name" value="NODB_dom"/>
</dbReference>
<accession>A0A3B0ZWK0</accession>
<dbReference type="GO" id="GO:0005576">
    <property type="term" value="C:extracellular region"/>
    <property type="evidence" value="ECO:0007669"/>
    <property type="project" value="UniProtKB-SubCell"/>
</dbReference>
<dbReference type="Gene3D" id="3.20.20.370">
    <property type="entry name" value="Glycoside hydrolase/deacetylase"/>
    <property type="match status" value="1"/>
</dbReference>
<dbReference type="SUPFAM" id="SSF88713">
    <property type="entry name" value="Glycoside hydrolase/deacetylase"/>
    <property type="match status" value="1"/>
</dbReference>
<proteinExistence type="predicted"/>
<evidence type="ECO:0000313" key="4">
    <source>
        <dbReference type="EMBL" id="VAW97975.1"/>
    </source>
</evidence>
<sequence length="276" mass="31519">MQPGMVVSEETFRNHIKWLARYLNVIRLTDFKEKNFNTEQPACVITLDDGWVDNYTYAYPILKEFKIPATIFLVTNMIDTEHYFWPERLGLLLKDAAAKASLKKQVREKYASELVAYDDLVQLLKSKDDESIIGLLDEVEKEAESSGRRFESERQILNKEELAEMEASGLVEYGSHTANHIRLDKVPARQALHEITESKNCLDALLTKPVSTFCYPNGGYTSEVVDAVAGIYDLACTTDNGWVNVKSNRYTLNRVMLHDDISNAESLFWGRVLGFF</sequence>
<organism evidence="4">
    <name type="scientific">hydrothermal vent metagenome</name>
    <dbReference type="NCBI Taxonomy" id="652676"/>
    <lineage>
        <taxon>unclassified sequences</taxon>
        <taxon>metagenomes</taxon>
        <taxon>ecological metagenomes</taxon>
    </lineage>
</organism>
<dbReference type="CDD" id="cd10918">
    <property type="entry name" value="CE4_NodB_like_5s_6s"/>
    <property type="match status" value="1"/>
</dbReference>
<dbReference type="PANTHER" id="PTHR34216">
    <property type="match status" value="1"/>
</dbReference>
<dbReference type="InterPro" id="IPR011330">
    <property type="entry name" value="Glyco_hydro/deAcase_b/a-brl"/>
</dbReference>
<comment type="subcellular location">
    <subcellularLocation>
        <location evidence="1">Secreted</location>
    </subcellularLocation>
</comment>
<evidence type="ECO:0000256" key="1">
    <source>
        <dbReference type="ARBA" id="ARBA00004613"/>
    </source>
</evidence>
<dbReference type="AlphaFoldDB" id="A0A3B0ZWK0"/>
<feature type="domain" description="NodB homology" evidence="3">
    <location>
        <begin position="41"/>
        <end position="276"/>
    </location>
</feature>
<dbReference type="GO" id="GO:0016810">
    <property type="term" value="F:hydrolase activity, acting on carbon-nitrogen (but not peptide) bonds"/>
    <property type="evidence" value="ECO:0007669"/>
    <property type="project" value="InterPro"/>
</dbReference>
<keyword evidence="2" id="KW-0732">Signal</keyword>
<dbReference type="PROSITE" id="PS51677">
    <property type="entry name" value="NODB"/>
    <property type="match status" value="1"/>
</dbReference>
<dbReference type="PANTHER" id="PTHR34216:SF3">
    <property type="entry name" value="POLY-BETA-1,6-N-ACETYL-D-GLUCOSAMINE N-DEACETYLASE"/>
    <property type="match status" value="1"/>
</dbReference>
<reference evidence="4" key="1">
    <citation type="submission" date="2018-06" db="EMBL/GenBank/DDBJ databases">
        <authorList>
            <person name="Zhirakovskaya E."/>
        </authorList>
    </citation>
    <scope>NUCLEOTIDE SEQUENCE</scope>
</reference>
<name>A0A3B0ZWK0_9ZZZZ</name>
<gene>
    <name evidence="4" type="ORF">MNBD_GAMMA23-2570</name>
</gene>
<protein>
    <submittedName>
        <fullName evidence="4">Polysaccharide deacetylase</fullName>
    </submittedName>
</protein>
<evidence type="ECO:0000259" key="3">
    <source>
        <dbReference type="PROSITE" id="PS51677"/>
    </source>
</evidence>
<dbReference type="GO" id="GO:0005975">
    <property type="term" value="P:carbohydrate metabolic process"/>
    <property type="evidence" value="ECO:0007669"/>
    <property type="project" value="InterPro"/>
</dbReference>
<dbReference type="EMBL" id="UOFT01000063">
    <property type="protein sequence ID" value="VAW97975.1"/>
    <property type="molecule type" value="Genomic_DNA"/>
</dbReference>
<evidence type="ECO:0000256" key="2">
    <source>
        <dbReference type="ARBA" id="ARBA00022729"/>
    </source>
</evidence>